<feature type="region of interest" description="Disordered" evidence="1">
    <location>
        <begin position="82"/>
        <end position="113"/>
    </location>
</feature>
<accession>A0A4D4N4H2</accession>
<evidence type="ECO:0000256" key="1">
    <source>
        <dbReference type="SAM" id="MobiDB-lite"/>
    </source>
</evidence>
<dbReference type="AlphaFoldDB" id="A0A4D4N4H2"/>
<proteinExistence type="predicted"/>
<organism evidence="3 4">
    <name type="scientific">Streptomyces avermitilis</name>
    <dbReference type="NCBI Taxonomy" id="33903"/>
    <lineage>
        <taxon>Bacteria</taxon>
        <taxon>Bacillati</taxon>
        <taxon>Actinomycetota</taxon>
        <taxon>Actinomycetes</taxon>
        <taxon>Kitasatosporales</taxon>
        <taxon>Streptomycetaceae</taxon>
        <taxon>Streptomyces</taxon>
    </lineage>
</organism>
<dbReference type="Proteomes" id="UP000299211">
    <property type="component" value="Unassembled WGS sequence"/>
</dbReference>
<reference evidence="2 5" key="2">
    <citation type="submission" date="2019-04" db="EMBL/GenBank/DDBJ databases">
        <title>Draft genome sequences of Streptomyces avermitilis NBRC 14893.</title>
        <authorList>
            <person name="Komaki H."/>
            <person name="Tamura T."/>
            <person name="Hosoyama A."/>
        </authorList>
    </citation>
    <scope>NUCLEOTIDE SEQUENCE [LARGE SCALE GENOMIC DNA]</scope>
    <source>
        <strain evidence="2 5">NBRC 14893</strain>
    </source>
</reference>
<sequence length="113" mass="11399">MRGARIEGMADGVRVLGELPHVRRALVLQAAAHVMKQGRPSDYIPPQGVDRQPTGSGCVGAREGRHVAGAVSSAVTGVECLQGRGSGSAQTDRTGNATAGGDGSSAVSGIDYT</sequence>
<gene>
    <name evidence="2" type="ORF">SAV14893_085720</name>
    <name evidence="3" type="ORF">SAV31267_089130</name>
</gene>
<feature type="compositionally biased region" description="Polar residues" evidence="1">
    <location>
        <begin position="87"/>
        <end position="97"/>
    </location>
</feature>
<dbReference type="Proteomes" id="UP000302139">
    <property type="component" value="Unassembled WGS sequence"/>
</dbReference>
<evidence type="ECO:0000313" key="2">
    <source>
        <dbReference type="EMBL" id="GDY69179.1"/>
    </source>
</evidence>
<name>A0A4D4N4H2_STRAX</name>
<protein>
    <submittedName>
        <fullName evidence="3">Uncharacterized protein</fullName>
    </submittedName>
</protein>
<dbReference type="EMBL" id="BJHX01000002">
    <property type="protein sequence ID" value="GDY69179.1"/>
    <property type="molecule type" value="Genomic_DNA"/>
</dbReference>
<evidence type="ECO:0000313" key="3">
    <source>
        <dbReference type="EMBL" id="GDY79428.1"/>
    </source>
</evidence>
<dbReference type="EMBL" id="BJHY01000002">
    <property type="protein sequence ID" value="GDY79428.1"/>
    <property type="molecule type" value="Genomic_DNA"/>
</dbReference>
<comment type="caution">
    <text evidence="3">The sequence shown here is derived from an EMBL/GenBank/DDBJ whole genome shotgun (WGS) entry which is preliminary data.</text>
</comment>
<evidence type="ECO:0000313" key="5">
    <source>
        <dbReference type="Proteomes" id="UP000302139"/>
    </source>
</evidence>
<evidence type="ECO:0000313" key="4">
    <source>
        <dbReference type="Proteomes" id="UP000299211"/>
    </source>
</evidence>
<feature type="region of interest" description="Disordered" evidence="1">
    <location>
        <begin position="38"/>
        <end position="58"/>
    </location>
</feature>
<reference evidence="3 4" key="1">
    <citation type="submission" date="2019-04" db="EMBL/GenBank/DDBJ databases">
        <title>Draft genome sequences of Streptomyces avermitilis ATCC 31267.</title>
        <authorList>
            <person name="Komaki H."/>
            <person name="Tamura T."/>
            <person name="Hosoyama A."/>
        </authorList>
    </citation>
    <scope>NUCLEOTIDE SEQUENCE [LARGE SCALE GENOMIC DNA]</scope>
    <source>
        <strain evidence="3 4">ATCC 31267</strain>
    </source>
</reference>